<dbReference type="EMBL" id="CP001941">
    <property type="protein sequence ID" value="ADD08999.1"/>
    <property type="molecule type" value="Genomic_DNA"/>
</dbReference>
<protein>
    <recommendedName>
        <fullName evidence="3">DUF2085 domain-containing protein</fullName>
    </recommendedName>
</protein>
<dbReference type="KEGG" id="abi:Aboo_1190"/>
<keyword evidence="2" id="KW-1185">Reference proteome</keyword>
<reference evidence="1" key="1">
    <citation type="submission" date="2010-02" db="EMBL/GenBank/DDBJ databases">
        <title>Complete sequence of Aciduliprofundum boonei T469.</title>
        <authorList>
            <consortium name="US DOE Joint Genome Institute"/>
            <person name="Lucas S."/>
            <person name="Copeland A."/>
            <person name="Lapidus A."/>
            <person name="Cheng J.-F."/>
            <person name="Bruce D."/>
            <person name="Goodwin L."/>
            <person name="Pitluck S."/>
            <person name="Saunders E."/>
            <person name="Detter J.C."/>
            <person name="Han C."/>
            <person name="Tapia R."/>
            <person name="Land M."/>
            <person name="Hauser L."/>
            <person name="Kyrpides N."/>
            <person name="Mikhailova N."/>
            <person name="Flores G."/>
            <person name="Reysenbach A.-L."/>
            <person name="Woyke T."/>
        </authorList>
    </citation>
    <scope>NUCLEOTIDE SEQUENCE</scope>
    <source>
        <strain evidence="1">T469</strain>
    </source>
</reference>
<evidence type="ECO:0008006" key="3">
    <source>
        <dbReference type="Google" id="ProtNLM"/>
    </source>
</evidence>
<gene>
    <name evidence="1" type="ordered locus">Aboo_1190</name>
</gene>
<dbReference type="eggNOG" id="arCOG03949">
    <property type="taxonomic scope" value="Archaea"/>
</dbReference>
<sequence length="190" mass="21652">MENVKERLLESLTIDIKKKEKISIFLLLPAIFAFIWALLLFLSPILLPPNSVYLGNNGKVSVMDNAPYINSHISNPFIRGIYLIGDVMCHQHADRSFFINGNQMPFCARCTGIFMGLAFGAFIGALFRVRVGTLFYFLIILIMGVDGFLQLITSYESTNFIRIVTGNLVGTFTSMVFYYIYYDIHEFSRK</sequence>
<dbReference type="RefSeq" id="WP_008085598.1">
    <property type="nucleotide sequence ID" value="NC_013926.1"/>
</dbReference>
<dbReference type="OrthoDB" id="65798at2157"/>
<dbReference type="GeneID" id="8828150"/>
<accession>B5IFR6</accession>
<dbReference type="Proteomes" id="UP000001400">
    <property type="component" value="Chromosome"/>
</dbReference>
<name>B5IFR6_ACIB4</name>
<evidence type="ECO:0000313" key="2">
    <source>
        <dbReference type="Proteomes" id="UP000001400"/>
    </source>
</evidence>
<dbReference type="AlphaFoldDB" id="B5IFR6"/>
<dbReference type="Pfam" id="PF09858">
    <property type="entry name" value="DUF2085"/>
    <property type="match status" value="1"/>
</dbReference>
<dbReference type="InterPro" id="IPR019206">
    <property type="entry name" value="DUF2085_TM"/>
</dbReference>
<proteinExistence type="predicted"/>
<evidence type="ECO:0000313" key="1">
    <source>
        <dbReference type="EMBL" id="ADD08999.1"/>
    </source>
</evidence>
<organism evidence="1 2">
    <name type="scientific">Aciduliprofundum boonei (strain DSM 19572 / T469)</name>
    <dbReference type="NCBI Taxonomy" id="439481"/>
    <lineage>
        <taxon>Archaea</taxon>
        <taxon>Methanobacteriati</taxon>
        <taxon>Thermoplasmatota</taxon>
        <taxon>DHVE2 group</taxon>
        <taxon>Candidatus Aciduliprofundum</taxon>
    </lineage>
</organism>
<dbReference type="HOGENOM" id="CLU_1425019_0_0_2"/>
<dbReference type="STRING" id="439481.Aboo_1190"/>